<comment type="subunit">
    <text evidence="10">Heterohexamer.</text>
</comment>
<name>S2JKL9_MUCC1</name>
<dbReference type="InParanoid" id="S2JKL9"/>
<keyword evidence="13" id="KW-1185">Reference proteome</keyword>
<keyword evidence="5" id="KW-0862">Zinc</keyword>
<dbReference type="eggNOG" id="KOG3479">
    <property type="taxonomic scope" value="Eukaryota"/>
</dbReference>
<comment type="domain">
    <text evidence="10">The twin CX3C motif contains 4 conserved Cys residues that form 2 disulfide bonds in the mitochondrial intermembrane space.</text>
</comment>
<keyword evidence="2 10" id="KW-0813">Transport</keyword>
<keyword evidence="7 10" id="KW-0811">Translocation</keyword>
<feature type="domain" description="Tim10-like" evidence="11">
    <location>
        <begin position="17"/>
        <end position="78"/>
    </location>
</feature>
<dbReference type="AlphaFoldDB" id="S2JKL9"/>
<dbReference type="GO" id="GO:0015031">
    <property type="term" value="P:protein transport"/>
    <property type="evidence" value="ECO:0007669"/>
    <property type="project" value="UniProtKB-KW"/>
</dbReference>
<dbReference type="FunCoup" id="S2JKL9">
    <property type="interactions" value="599"/>
</dbReference>
<dbReference type="EMBL" id="KE123941">
    <property type="protein sequence ID" value="EPB89042.1"/>
    <property type="molecule type" value="Genomic_DNA"/>
</dbReference>
<dbReference type="VEuPathDB" id="FungiDB:HMPREF1544_04165"/>
<dbReference type="InterPro" id="IPR035427">
    <property type="entry name" value="Tim10-like_dom_sf"/>
</dbReference>
<gene>
    <name evidence="12" type="ORF">HMPREF1544_04165</name>
</gene>
<comment type="similarity">
    <text evidence="1 10">Belongs to the small Tim family.</text>
</comment>
<evidence type="ECO:0000256" key="4">
    <source>
        <dbReference type="ARBA" id="ARBA00022792"/>
    </source>
</evidence>
<dbReference type="InterPro" id="IPR050673">
    <property type="entry name" value="Mito_inner_translocase_sub"/>
</dbReference>
<evidence type="ECO:0000256" key="5">
    <source>
        <dbReference type="ARBA" id="ARBA00022833"/>
    </source>
</evidence>
<accession>S2JKL9</accession>
<proteinExistence type="inferred from homology"/>
<keyword evidence="10" id="KW-0143">Chaperone</keyword>
<evidence type="ECO:0000256" key="2">
    <source>
        <dbReference type="ARBA" id="ARBA00022448"/>
    </source>
</evidence>
<organism evidence="12 13">
    <name type="scientific">Mucor circinelloides f. circinelloides (strain 1006PhL)</name>
    <name type="common">Mucormycosis agent</name>
    <name type="synonym">Calyptromyces circinelloides</name>
    <dbReference type="NCBI Taxonomy" id="1220926"/>
    <lineage>
        <taxon>Eukaryota</taxon>
        <taxon>Fungi</taxon>
        <taxon>Fungi incertae sedis</taxon>
        <taxon>Mucoromycota</taxon>
        <taxon>Mucoromycotina</taxon>
        <taxon>Mucoromycetes</taxon>
        <taxon>Mucorales</taxon>
        <taxon>Mucorineae</taxon>
        <taxon>Mucoraceae</taxon>
        <taxon>Mucor</taxon>
    </lineage>
</organism>
<dbReference type="SUPFAM" id="SSF144122">
    <property type="entry name" value="Tim10-like"/>
    <property type="match status" value="1"/>
</dbReference>
<evidence type="ECO:0000313" key="13">
    <source>
        <dbReference type="Proteomes" id="UP000014254"/>
    </source>
</evidence>
<reference evidence="13" key="1">
    <citation type="submission" date="2013-05" db="EMBL/GenBank/DDBJ databases">
        <title>The Genome sequence of Mucor circinelloides f. circinelloides 1006PhL.</title>
        <authorList>
            <consortium name="The Broad Institute Genomics Platform"/>
            <person name="Cuomo C."/>
            <person name="Earl A."/>
            <person name="Findley K."/>
            <person name="Lee S.C."/>
            <person name="Walker B."/>
            <person name="Young S."/>
            <person name="Zeng Q."/>
            <person name="Gargeya S."/>
            <person name="Fitzgerald M."/>
            <person name="Haas B."/>
            <person name="Abouelleil A."/>
            <person name="Allen A.W."/>
            <person name="Alvarado L."/>
            <person name="Arachchi H.M."/>
            <person name="Berlin A.M."/>
            <person name="Chapman S.B."/>
            <person name="Gainer-Dewar J."/>
            <person name="Goldberg J."/>
            <person name="Griggs A."/>
            <person name="Gujja S."/>
            <person name="Hansen M."/>
            <person name="Howarth C."/>
            <person name="Imamovic A."/>
            <person name="Ireland A."/>
            <person name="Larimer J."/>
            <person name="McCowan C."/>
            <person name="Murphy C."/>
            <person name="Pearson M."/>
            <person name="Poon T.W."/>
            <person name="Priest M."/>
            <person name="Roberts A."/>
            <person name="Saif S."/>
            <person name="Shea T."/>
            <person name="Sisk P."/>
            <person name="Sykes S."/>
            <person name="Wortman J."/>
            <person name="Nusbaum C."/>
            <person name="Birren B."/>
        </authorList>
    </citation>
    <scope>NUCLEOTIDE SEQUENCE [LARGE SCALE GENOMIC DNA]</scope>
    <source>
        <strain evidence="13">1006PhL</strain>
    </source>
</reference>
<evidence type="ECO:0000256" key="7">
    <source>
        <dbReference type="ARBA" id="ARBA00023010"/>
    </source>
</evidence>
<keyword evidence="9 10" id="KW-1015">Disulfide bond</keyword>
<dbReference type="PANTHER" id="PTHR13172">
    <property type="entry name" value="MITOCHONDRIAL IMPORT INNER MEMBRANE TRANSLOCASE SUBUNIT TIM9B"/>
    <property type="match status" value="1"/>
</dbReference>
<dbReference type="GO" id="GO:0005743">
    <property type="term" value="C:mitochondrial inner membrane"/>
    <property type="evidence" value="ECO:0007669"/>
    <property type="project" value="UniProtKB-SubCell"/>
</dbReference>
<evidence type="ECO:0000313" key="12">
    <source>
        <dbReference type="EMBL" id="EPB89042.1"/>
    </source>
</evidence>
<evidence type="ECO:0000256" key="10">
    <source>
        <dbReference type="RuleBase" id="RU367043"/>
    </source>
</evidence>
<evidence type="ECO:0000259" key="11">
    <source>
        <dbReference type="Pfam" id="PF02953"/>
    </source>
</evidence>
<dbReference type="Pfam" id="PF02953">
    <property type="entry name" value="zf-Tim10_DDP"/>
    <property type="match status" value="1"/>
</dbReference>
<protein>
    <recommendedName>
        <fullName evidence="10">Mitochondrial import inner membrane translocase subunit</fullName>
    </recommendedName>
</protein>
<dbReference type="InterPro" id="IPR004217">
    <property type="entry name" value="Tim10-like"/>
</dbReference>
<dbReference type="OrthoDB" id="1551503at2759"/>
<keyword evidence="8 10" id="KW-0496">Mitochondrion</keyword>
<keyword evidence="6 10" id="KW-0653">Protein transport</keyword>
<keyword evidence="3" id="KW-0479">Metal-binding</keyword>
<dbReference type="OMA" id="NAMVEQK"/>
<keyword evidence="4 10" id="KW-0472">Membrane</keyword>
<evidence type="ECO:0000256" key="6">
    <source>
        <dbReference type="ARBA" id="ARBA00022927"/>
    </source>
</evidence>
<sequence length="107" mass="12294">MDTSRFNQAEQAQINAMVEQKQVTDFMNMFTGVVDRCFKECANDFTTKAVTGREAACVQRCADRFLKHAELVSNKFAELSQTVIFAWGHLKDFVNWKRHGKLQNCVI</sequence>
<evidence type="ECO:0000256" key="1">
    <source>
        <dbReference type="ARBA" id="ARBA00006720"/>
    </source>
</evidence>
<keyword evidence="4 10" id="KW-0999">Mitochondrion inner membrane</keyword>
<dbReference type="Gene3D" id="1.10.287.810">
    <property type="entry name" value="Mitochondrial import inner membrane translocase subunit tim13 like domains"/>
    <property type="match status" value="1"/>
</dbReference>
<evidence type="ECO:0000256" key="9">
    <source>
        <dbReference type="ARBA" id="ARBA00023157"/>
    </source>
</evidence>
<evidence type="ECO:0000256" key="3">
    <source>
        <dbReference type="ARBA" id="ARBA00022723"/>
    </source>
</evidence>
<dbReference type="STRING" id="1220926.S2JKL9"/>
<evidence type="ECO:0000256" key="8">
    <source>
        <dbReference type="ARBA" id="ARBA00023128"/>
    </source>
</evidence>
<comment type="function">
    <text evidence="10">Mitochondrial intermembrane chaperone that participates in the import and insertion of some multi-pass transmembrane proteins into the mitochondrial inner membrane. Also required for the transfer of beta-barrel precursors from the TOM complex to the sorting and assembly machinery (SAM complex) of the outer membrane. Acts as a chaperone-like protein that protects the hydrophobic precursors from aggregation and guide them through the mitochondrial intermembrane space.</text>
</comment>
<dbReference type="GO" id="GO:0046872">
    <property type="term" value="F:metal ion binding"/>
    <property type="evidence" value="ECO:0007669"/>
    <property type="project" value="UniProtKB-KW"/>
</dbReference>
<dbReference type="Proteomes" id="UP000014254">
    <property type="component" value="Unassembled WGS sequence"/>
</dbReference>
<comment type="subcellular location">
    <subcellularLocation>
        <location evidence="10">Mitochondrion inner membrane</location>
        <topology evidence="10">Peripheral membrane protein</topology>
        <orientation evidence="10">Intermembrane side</orientation>
    </subcellularLocation>
</comment>